<sequence>MSSIETTIKPVIFSDITIDIEEDKIILLLESKLIGTLHRTSKMTFWESECSITKNLYKKLNNWMKCYDCGNNFYVPMNCGRHDFIPELNCRDFVLNKYTLTIRWTNYCSLESAITKTKQIFMNLNKIETNTV</sequence>
<dbReference type="Proteomes" id="UP000240461">
    <property type="component" value="Segment"/>
</dbReference>
<evidence type="ECO:0000313" key="1">
    <source>
        <dbReference type="EMBL" id="AKI79821.1"/>
    </source>
</evidence>
<evidence type="ECO:0000313" key="2">
    <source>
        <dbReference type="Proteomes" id="UP000240461"/>
    </source>
</evidence>
<dbReference type="KEGG" id="vg:80513619"/>
<name>A0A0G2Y9L6_9VIRU</name>
<dbReference type="EMBL" id="KM982402">
    <property type="protein sequence ID" value="AKI79821.1"/>
    <property type="molecule type" value="Genomic_DNA"/>
</dbReference>
<keyword evidence="2" id="KW-1185">Reference proteome</keyword>
<reference evidence="1 2" key="1">
    <citation type="submission" date="2014-10" db="EMBL/GenBank/DDBJ databases">
        <title>Pan-genome analysis of Brazilian lineage A amoebal mimiviruses.</title>
        <authorList>
            <person name="Assis F.L."/>
            <person name="Abrahao J.S."/>
            <person name="Kroon E.G."/>
            <person name="Dornas F.P."/>
            <person name="Andrade K.R."/>
            <person name="Borato P.V.M."/>
            <person name="Pilotto M.R."/>
            <person name="Benamar S."/>
            <person name="LaScola B."/>
            <person name="Colson P."/>
        </authorList>
    </citation>
    <scope>NUCLEOTIDE SEQUENCE [LARGE SCALE GENOMIC DNA]</scope>
    <source>
        <strain evidence="1 2">Kroon</strain>
    </source>
</reference>
<organism evidence="1 2">
    <name type="scientific">Acanthamoeba polyphaga mimivirus Kroon</name>
    <dbReference type="NCBI Taxonomy" id="3069720"/>
    <lineage>
        <taxon>Viruses</taxon>
        <taxon>Varidnaviria</taxon>
        <taxon>Bamfordvirae</taxon>
        <taxon>Nucleocytoviricota</taxon>
        <taxon>Megaviricetes</taxon>
        <taxon>Imitervirales</taxon>
        <taxon>Mimiviridae</taxon>
        <taxon>Megamimivirinae</taxon>
        <taxon>Mimivirus</taxon>
        <taxon>Mimivirus lagoaense</taxon>
    </lineage>
</organism>
<protein>
    <submittedName>
        <fullName evidence="1">Uncharacterized protein</fullName>
    </submittedName>
</protein>
<proteinExistence type="predicted"/>
<accession>A0A0G2Y9L6</accession>